<dbReference type="InterPro" id="IPR007214">
    <property type="entry name" value="YbaK/aa-tRNA-synth-assoc-dom"/>
</dbReference>
<feature type="domain" description="Peptidase M3A/M3B catalytic" evidence="9">
    <location>
        <begin position="277"/>
        <end position="721"/>
    </location>
</feature>
<keyword evidence="3 7" id="KW-0479">Metal-binding</keyword>
<keyword evidence="2 7" id="KW-0645">Protease</keyword>
<feature type="compositionally biased region" description="Low complexity" evidence="8">
    <location>
        <begin position="900"/>
        <end position="911"/>
    </location>
</feature>
<dbReference type="Gene3D" id="3.90.960.10">
    <property type="entry name" value="YbaK/aminoacyl-tRNA synthetase-associated domain"/>
    <property type="match status" value="2"/>
</dbReference>
<keyword evidence="12" id="KW-1185">Reference proteome</keyword>
<evidence type="ECO:0008006" key="13">
    <source>
        <dbReference type="Google" id="ProtNLM"/>
    </source>
</evidence>
<evidence type="ECO:0000259" key="9">
    <source>
        <dbReference type="Pfam" id="PF01432"/>
    </source>
</evidence>
<dbReference type="SUPFAM" id="SSF55826">
    <property type="entry name" value="YbaK/ProRS associated domain"/>
    <property type="match status" value="2"/>
</dbReference>
<accession>A0ABN2WNG9</accession>
<dbReference type="CDD" id="cd06456">
    <property type="entry name" value="M3A_DCP"/>
    <property type="match status" value="1"/>
</dbReference>
<feature type="domain" description="YbaK/aminoacyl-tRNA synthetase-associated" evidence="10">
    <location>
        <begin position="968"/>
        <end position="1057"/>
    </location>
</feature>
<dbReference type="Gene3D" id="1.10.1370.10">
    <property type="entry name" value="Neurolysin, domain 3"/>
    <property type="match status" value="1"/>
</dbReference>
<proteinExistence type="inferred from homology"/>
<keyword evidence="6 7" id="KW-0482">Metalloprotease</keyword>
<evidence type="ECO:0000256" key="2">
    <source>
        <dbReference type="ARBA" id="ARBA00022670"/>
    </source>
</evidence>
<evidence type="ECO:0000256" key="1">
    <source>
        <dbReference type="ARBA" id="ARBA00006040"/>
    </source>
</evidence>
<evidence type="ECO:0000256" key="3">
    <source>
        <dbReference type="ARBA" id="ARBA00022723"/>
    </source>
</evidence>
<feature type="compositionally biased region" description="Basic and acidic residues" evidence="8">
    <location>
        <begin position="868"/>
        <end position="882"/>
    </location>
</feature>
<evidence type="ECO:0000256" key="4">
    <source>
        <dbReference type="ARBA" id="ARBA00022801"/>
    </source>
</evidence>
<keyword evidence="4 7" id="KW-0378">Hydrolase</keyword>
<evidence type="ECO:0000256" key="7">
    <source>
        <dbReference type="RuleBase" id="RU003435"/>
    </source>
</evidence>
<dbReference type="InterPro" id="IPR001567">
    <property type="entry name" value="Pept_M3A_M3B_dom"/>
</dbReference>
<dbReference type="InterPro" id="IPR024079">
    <property type="entry name" value="MetalloPept_cat_dom_sf"/>
</dbReference>
<dbReference type="InterPro" id="IPR045090">
    <property type="entry name" value="Pept_M3A_M3B"/>
</dbReference>
<dbReference type="Pfam" id="PF01432">
    <property type="entry name" value="Peptidase_M3"/>
    <property type="match status" value="1"/>
</dbReference>
<feature type="region of interest" description="Disordered" evidence="8">
    <location>
        <begin position="814"/>
        <end position="931"/>
    </location>
</feature>
<gene>
    <name evidence="11" type="ORF">GCM10009823_15900</name>
</gene>
<evidence type="ECO:0000256" key="6">
    <source>
        <dbReference type="ARBA" id="ARBA00023049"/>
    </source>
</evidence>
<comment type="caution">
    <text evidence="11">The sequence shown here is derived from an EMBL/GenBank/DDBJ whole genome shotgun (WGS) entry which is preliminary data.</text>
</comment>
<sequence>MTQPPTVDTPAGNPHAHGNAAWEFVAHTPDLALPDFAALTPEGLREACARTVAGVRESVSAILASTDEPAFTGVTLPLERAKLPARALAALVRVLESNVMDEGLAEAVADISSQLTSLRLSIELDEQLFERLSAVSSADLIPEDRRLHEHTLAQHVRAGVRLPREERETVAEISRELDRLETEFGQTLLRETAARAFVTDDPAALAGLSEDQIAAAEAAAAPAPASGTGSSPQDDRTRQTAGDEAASGTAGDLTGDEGTAPRFRLPLTNTSQQDALTALTDPESRRRLLDLSLGRGSSGGPHDTRALVADITALRAAQAAHLGFHSYAQYAVDDSTAGDVDSAGSLLHQLLEPALRQFEREARRVRDYFGMDEDRPLERHDVLHLWERYRAETFEVDAAEASAHFEFERVLTQGVFATAQRLYGLAFSARTDLHGWHPDVRVYEVLEGSRTLGLVLVDPFARPGKRGGAWMDELVTSSRLTGLHPVTTLTLNVPPPAPGRPALLTPDETITLFHEFGHVLHGLFADSSYPSQAGTAVPRDYVEFPSQQFEMWALHSQVLPGYAVHWQTGEPMPQDLVERLRDSQTFGQGFATLEYLAAAMLDLSWHSLEGGEVVEDVLTFEAEVLSAAGFDPLVPPRYRSAYFAHIFSNGYAAGYYSYLWSEQYAAAVSELFEDHGGLDPELGRAYREEILAPGYSRDPLAALERFLGGEVGTEPLLRRRGLAPARPAPPACPEHARLERDLRAAGISTRVQVHPEPLPTAQAAADFHGVPVGAIANSLVFIAEFPDEDVLAERRAQSRVETLSLALVEEDAAQEAAAAESGESQPAGGGAAGSGGAAGGGAAGSGVGGAAGGGSAGGDAPSGLAGDGSHDSAAARDGESRTGTETAAAPGASGRHEAEAASGAGAADAAGSGTGTGAGSDTDAVTGAGVEGSAPAAAASAQQSAGSAASGVRAADTVEDEDELPVREEPVLIMTSGSHRVDTAFTAEQIGAVRLKRATPEQVLAATGQAVGGVAPAGHPSHVRSFVDRTLREYAQLWAGGGTVEAMVPLTYAELVRVTQGEEIDVEQQ</sequence>
<evidence type="ECO:0000256" key="8">
    <source>
        <dbReference type="SAM" id="MobiDB-lite"/>
    </source>
</evidence>
<dbReference type="InterPro" id="IPR034005">
    <property type="entry name" value="M3A_DCP"/>
</dbReference>
<feature type="compositionally biased region" description="Low complexity" evidence="8">
    <location>
        <begin position="216"/>
        <end position="225"/>
    </location>
</feature>
<feature type="region of interest" description="Disordered" evidence="8">
    <location>
        <begin position="216"/>
        <end position="282"/>
    </location>
</feature>
<evidence type="ECO:0000313" key="12">
    <source>
        <dbReference type="Proteomes" id="UP001500984"/>
    </source>
</evidence>
<feature type="compositionally biased region" description="Low complexity" evidence="8">
    <location>
        <begin position="919"/>
        <end position="931"/>
    </location>
</feature>
<organism evidence="11 12">
    <name type="scientific">Brevibacterium salitolerans</name>
    <dbReference type="NCBI Taxonomy" id="1403566"/>
    <lineage>
        <taxon>Bacteria</taxon>
        <taxon>Bacillati</taxon>
        <taxon>Actinomycetota</taxon>
        <taxon>Actinomycetes</taxon>
        <taxon>Micrococcales</taxon>
        <taxon>Brevibacteriaceae</taxon>
        <taxon>Brevibacterium</taxon>
    </lineage>
</organism>
<dbReference type="PANTHER" id="PTHR43660">
    <property type="entry name" value="DIPEPTIDYL CARBOXYPEPTIDASE"/>
    <property type="match status" value="1"/>
</dbReference>
<keyword evidence="5 7" id="KW-0862">Zinc</keyword>
<evidence type="ECO:0000313" key="11">
    <source>
        <dbReference type="EMBL" id="GAA2095983.1"/>
    </source>
</evidence>
<name>A0ABN2WNG9_9MICO</name>
<comment type="similarity">
    <text evidence="1 7">Belongs to the peptidase M3 family.</text>
</comment>
<dbReference type="SUPFAM" id="SSF55486">
    <property type="entry name" value="Metalloproteases ('zincins'), catalytic domain"/>
    <property type="match status" value="1"/>
</dbReference>
<feature type="compositionally biased region" description="Gly residues" evidence="8">
    <location>
        <begin position="827"/>
        <end position="857"/>
    </location>
</feature>
<dbReference type="Gene3D" id="3.40.390.10">
    <property type="entry name" value="Collagenase (Catalytic Domain)"/>
    <property type="match status" value="1"/>
</dbReference>
<dbReference type="Proteomes" id="UP001500984">
    <property type="component" value="Unassembled WGS sequence"/>
</dbReference>
<dbReference type="Pfam" id="PF04073">
    <property type="entry name" value="tRNA_edit"/>
    <property type="match status" value="1"/>
</dbReference>
<reference evidence="11 12" key="1">
    <citation type="journal article" date="2019" name="Int. J. Syst. Evol. Microbiol.">
        <title>The Global Catalogue of Microorganisms (GCM) 10K type strain sequencing project: providing services to taxonomists for standard genome sequencing and annotation.</title>
        <authorList>
            <consortium name="The Broad Institute Genomics Platform"/>
            <consortium name="The Broad Institute Genome Sequencing Center for Infectious Disease"/>
            <person name="Wu L."/>
            <person name="Ma J."/>
        </authorList>
    </citation>
    <scope>NUCLEOTIDE SEQUENCE [LARGE SCALE GENOMIC DNA]</scope>
    <source>
        <strain evidence="11 12">JCM 15900</strain>
    </source>
</reference>
<dbReference type="PANTHER" id="PTHR43660:SF1">
    <property type="entry name" value="DIPEPTIDYL CARBOXYPEPTIDASE"/>
    <property type="match status" value="1"/>
</dbReference>
<feature type="compositionally biased region" description="Low complexity" evidence="8">
    <location>
        <begin position="814"/>
        <end position="826"/>
    </location>
</feature>
<dbReference type="EMBL" id="BAAAPZ010000005">
    <property type="protein sequence ID" value="GAA2095983.1"/>
    <property type="molecule type" value="Genomic_DNA"/>
</dbReference>
<evidence type="ECO:0000256" key="5">
    <source>
        <dbReference type="ARBA" id="ARBA00022833"/>
    </source>
</evidence>
<dbReference type="InterPro" id="IPR036754">
    <property type="entry name" value="YbaK/aa-tRNA-synt-asso_dom_sf"/>
</dbReference>
<protein>
    <recommendedName>
        <fullName evidence="13">Peptidyl-dipeptidase Dcp</fullName>
    </recommendedName>
</protein>
<dbReference type="Gene3D" id="1.10.1370.40">
    <property type="match status" value="1"/>
</dbReference>
<comment type="cofactor">
    <cofactor evidence="7">
        <name>Zn(2+)</name>
        <dbReference type="ChEBI" id="CHEBI:29105"/>
    </cofactor>
    <text evidence="7">Binds 1 zinc ion.</text>
</comment>
<evidence type="ECO:0000259" key="10">
    <source>
        <dbReference type="Pfam" id="PF04073"/>
    </source>
</evidence>
<dbReference type="RefSeq" id="WP_344336806.1">
    <property type="nucleotide sequence ID" value="NZ_BAAAPZ010000005.1"/>
</dbReference>
<dbReference type="InterPro" id="IPR024077">
    <property type="entry name" value="Neurolysin/TOP_dom2"/>
</dbReference>